<accession>A0ABU0XH84</accession>
<sequence>MNVSPAVRRGSALVGVAGALLLSGCAAGATPAAVGSTPQATSETGVGAAPAPSTGSSPGAYRDGSYTANGSYRTPETVERITVSVTLAGGTVTRLKVTGDPQASETRHYQAQFIGGIQALVVGKRIDDISVSRVAGSSLTSRGFNQALATIRTEAAG</sequence>
<proteinExistence type="predicted"/>
<dbReference type="EMBL" id="JAVFCB010000006">
    <property type="protein sequence ID" value="MDQ4214471.1"/>
    <property type="molecule type" value="Genomic_DNA"/>
</dbReference>
<evidence type="ECO:0000313" key="3">
    <source>
        <dbReference type="EMBL" id="MDQ4214471.1"/>
    </source>
</evidence>
<comment type="caution">
    <text evidence="3">The sequence shown here is derived from an EMBL/GenBank/DDBJ whole genome shotgun (WGS) entry which is preliminary data.</text>
</comment>
<reference evidence="3 4" key="1">
    <citation type="submission" date="2023-08" db="EMBL/GenBank/DDBJ databases">
        <title>Microbacterium sp. nov., isolated from a waste landfill.</title>
        <authorList>
            <person name="Wen W."/>
        </authorList>
    </citation>
    <scope>NUCLEOTIDE SEQUENCE [LARGE SCALE GENOMIC DNA]</scope>
    <source>
        <strain evidence="3 4">ASV81</strain>
    </source>
</reference>
<keyword evidence="2" id="KW-0732">Signal</keyword>
<feature type="chain" id="PRO_5046706694" evidence="2">
    <location>
        <begin position="29"/>
        <end position="157"/>
    </location>
</feature>
<keyword evidence="4" id="KW-1185">Reference proteome</keyword>
<name>A0ABU0XH84_9MICO</name>
<dbReference type="Proteomes" id="UP001230289">
    <property type="component" value="Unassembled WGS sequence"/>
</dbReference>
<dbReference type="RefSeq" id="WP_308489415.1">
    <property type="nucleotide sequence ID" value="NZ_JAVFCB010000006.1"/>
</dbReference>
<protein>
    <submittedName>
        <fullName evidence="3">FMN-binding protein</fullName>
    </submittedName>
</protein>
<evidence type="ECO:0000256" key="1">
    <source>
        <dbReference type="SAM" id="MobiDB-lite"/>
    </source>
</evidence>
<evidence type="ECO:0000256" key="2">
    <source>
        <dbReference type="SAM" id="SignalP"/>
    </source>
</evidence>
<feature type="signal peptide" evidence="2">
    <location>
        <begin position="1"/>
        <end position="28"/>
    </location>
</feature>
<evidence type="ECO:0000313" key="4">
    <source>
        <dbReference type="Proteomes" id="UP001230289"/>
    </source>
</evidence>
<gene>
    <name evidence="3" type="ORF">RBR11_11165</name>
</gene>
<organism evidence="3 4">
    <name type="scientific">Microbacterium capsulatum</name>
    <dbReference type="NCBI Taxonomy" id="3041921"/>
    <lineage>
        <taxon>Bacteria</taxon>
        <taxon>Bacillati</taxon>
        <taxon>Actinomycetota</taxon>
        <taxon>Actinomycetes</taxon>
        <taxon>Micrococcales</taxon>
        <taxon>Microbacteriaceae</taxon>
        <taxon>Microbacterium</taxon>
    </lineage>
</organism>
<feature type="region of interest" description="Disordered" evidence="1">
    <location>
        <begin position="32"/>
        <end position="73"/>
    </location>
</feature>